<name>A0A2X3FSI2_KLEPN</name>
<proteinExistence type="predicted"/>
<dbReference type="Proteomes" id="UP000254103">
    <property type="component" value="Unassembled WGS sequence"/>
</dbReference>
<evidence type="ECO:0000313" key="2">
    <source>
        <dbReference type="EMBL" id="STT92428.1"/>
    </source>
</evidence>
<evidence type="ECO:0000313" key="4">
    <source>
        <dbReference type="Proteomes" id="UP000254103"/>
    </source>
</evidence>
<evidence type="ECO:0000313" key="3">
    <source>
        <dbReference type="Proteomes" id="UP000251123"/>
    </source>
</evidence>
<evidence type="ECO:0000313" key="1">
    <source>
        <dbReference type="EMBL" id="SQC19708.1"/>
    </source>
</evidence>
<gene>
    <name evidence="2" type="ORF">NCTC5052_00804</name>
    <name evidence="1" type="ORF">NCTC9601_06145</name>
</gene>
<dbReference type="Proteomes" id="UP000251123">
    <property type="component" value="Unassembled WGS sequence"/>
</dbReference>
<dbReference type="EMBL" id="UGLJ01000002">
    <property type="protein sequence ID" value="STT92428.1"/>
    <property type="molecule type" value="Genomic_DNA"/>
</dbReference>
<organism evidence="2 4">
    <name type="scientific">Klebsiella pneumoniae</name>
    <dbReference type="NCBI Taxonomy" id="573"/>
    <lineage>
        <taxon>Bacteria</taxon>
        <taxon>Pseudomonadati</taxon>
        <taxon>Pseudomonadota</taxon>
        <taxon>Gammaproteobacteria</taxon>
        <taxon>Enterobacterales</taxon>
        <taxon>Enterobacteriaceae</taxon>
        <taxon>Klebsiella/Raoultella group</taxon>
        <taxon>Klebsiella</taxon>
        <taxon>Klebsiella pneumoniae complex</taxon>
    </lineage>
</organism>
<dbReference type="EMBL" id="UASN01000022">
    <property type="protein sequence ID" value="SQC19708.1"/>
    <property type="molecule type" value="Genomic_DNA"/>
</dbReference>
<protein>
    <submittedName>
        <fullName evidence="2">Uncharacterized protein</fullName>
    </submittedName>
</protein>
<accession>A0A2X3FSI2</accession>
<reference evidence="3 4" key="1">
    <citation type="submission" date="2018-06" db="EMBL/GenBank/DDBJ databases">
        <authorList>
            <consortium name="Pathogen Informatics"/>
            <person name="Doyle S."/>
        </authorList>
    </citation>
    <scope>NUCLEOTIDE SEQUENCE [LARGE SCALE GENOMIC DNA]</scope>
    <source>
        <strain evidence="2 4">NCTC5052</strain>
        <strain evidence="1 3">NCTC9601</strain>
    </source>
</reference>
<dbReference type="AlphaFoldDB" id="A0A2X3FSI2"/>
<sequence length="286" mass="30226">MTLSIVSNSSPLSWGDNPIYQEEDPVIIRGLTLGLLDFSSEVTYAGESPIPAYSALRNMVHGGTDALNGPHPRTLDNGMLKFSSSVPDVDDYITLPTSEFSFPPGCKRILASVALSLPASGYGSLPAARYPMFFGRMNNTSAPNINFGLWGIVSTDGVLTSVQAAALGSVPVSATAKLATLTDGNIHVLSVAVDGESKPGTLLTRVYVDNDLVNSATNSSWDGIVPQPTNLPRIGSYPATLHSPWGGMKLGRPMLVDLTGSNKSAVDMISESVVYAHRYLVSNNVP</sequence>